<evidence type="ECO:0000313" key="9">
    <source>
        <dbReference type="Proteomes" id="UP000182762"/>
    </source>
</evidence>
<feature type="domain" description="ABC transmembrane type-1" evidence="7">
    <location>
        <begin position="22"/>
        <end position="207"/>
    </location>
</feature>
<evidence type="ECO:0000256" key="1">
    <source>
        <dbReference type="ARBA" id="ARBA00004141"/>
    </source>
</evidence>
<dbReference type="InterPro" id="IPR051204">
    <property type="entry name" value="ABC_transp_perm/SBD"/>
</dbReference>
<evidence type="ECO:0000313" key="8">
    <source>
        <dbReference type="EMBL" id="SFQ71915.1"/>
    </source>
</evidence>
<evidence type="ECO:0000256" key="3">
    <source>
        <dbReference type="ARBA" id="ARBA00022692"/>
    </source>
</evidence>
<dbReference type="EMBL" id="FOXX01000007">
    <property type="protein sequence ID" value="SFQ71915.1"/>
    <property type="molecule type" value="Genomic_DNA"/>
</dbReference>
<protein>
    <submittedName>
        <fullName evidence="8">Osmoprotectant transport system permease protein</fullName>
    </submittedName>
</protein>
<evidence type="ECO:0000256" key="6">
    <source>
        <dbReference type="RuleBase" id="RU363032"/>
    </source>
</evidence>
<dbReference type="SUPFAM" id="SSF161098">
    <property type="entry name" value="MetI-like"/>
    <property type="match status" value="1"/>
</dbReference>
<comment type="subcellular location">
    <subcellularLocation>
        <location evidence="6">Cell membrane</location>
        <topology evidence="6">Multi-pass membrane protein</topology>
    </subcellularLocation>
    <subcellularLocation>
        <location evidence="1">Membrane</location>
        <topology evidence="1">Multi-pass membrane protein</topology>
    </subcellularLocation>
</comment>
<keyword evidence="3 6" id="KW-0812">Transmembrane</keyword>
<name>A0A1I6AT94_9BACI</name>
<dbReference type="InterPro" id="IPR000515">
    <property type="entry name" value="MetI-like"/>
</dbReference>
<dbReference type="Pfam" id="PF00528">
    <property type="entry name" value="BPD_transp_1"/>
    <property type="match status" value="1"/>
</dbReference>
<dbReference type="Gene3D" id="1.10.3720.10">
    <property type="entry name" value="MetI-like"/>
    <property type="match status" value="1"/>
</dbReference>
<evidence type="ECO:0000256" key="4">
    <source>
        <dbReference type="ARBA" id="ARBA00022989"/>
    </source>
</evidence>
<sequence>MDTLKEYGVFLQSRYPEVLSRLGEHLLIVVLAVIAGCILSITVAILLTRIKEGVINSLTFGLANIFQTVPTIALLAMLIPLFGVGMYPAIFALFLYSILPLLRNTYSGIKEVDQSLIESARGMGFSSMQRLFKVELPLSLPYILSGVRLTTVYIISWTTLAALIGAGGLGDLIVSGMSTNNNFLIFTGTISSVILALVVDFLLNFLVKKTQRA</sequence>
<comment type="similarity">
    <text evidence="6">Belongs to the binding-protein-dependent transport system permease family.</text>
</comment>
<feature type="transmembrane region" description="Helical" evidence="6">
    <location>
        <begin position="183"/>
        <end position="207"/>
    </location>
</feature>
<evidence type="ECO:0000256" key="2">
    <source>
        <dbReference type="ARBA" id="ARBA00022448"/>
    </source>
</evidence>
<comment type="caution">
    <text evidence="8">The sequence shown here is derived from an EMBL/GenBank/DDBJ whole genome shotgun (WGS) entry which is preliminary data.</text>
</comment>
<keyword evidence="9" id="KW-1185">Reference proteome</keyword>
<evidence type="ECO:0000259" key="7">
    <source>
        <dbReference type="PROSITE" id="PS50928"/>
    </source>
</evidence>
<dbReference type="Proteomes" id="UP000182762">
    <property type="component" value="Unassembled WGS sequence"/>
</dbReference>
<keyword evidence="4 6" id="KW-1133">Transmembrane helix</keyword>
<dbReference type="PANTHER" id="PTHR30177">
    <property type="entry name" value="GLYCINE BETAINE/L-PROLINE TRANSPORT SYSTEM PERMEASE PROTEIN PROW"/>
    <property type="match status" value="1"/>
</dbReference>
<dbReference type="InterPro" id="IPR035906">
    <property type="entry name" value="MetI-like_sf"/>
</dbReference>
<feature type="transmembrane region" description="Helical" evidence="6">
    <location>
        <begin position="152"/>
        <end position="177"/>
    </location>
</feature>
<feature type="transmembrane region" description="Helical" evidence="6">
    <location>
        <begin position="26"/>
        <end position="47"/>
    </location>
</feature>
<dbReference type="CDD" id="cd06261">
    <property type="entry name" value="TM_PBP2"/>
    <property type="match status" value="1"/>
</dbReference>
<accession>A0A1I6AT94</accession>
<reference evidence="8 9" key="1">
    <citation type="submission" date="2016-10" db="EMBL/GenBank/DDBJ databases">
        <authorList>
            <person name="Varghese N."/>
            <person name="Submissions S."/>
        </authorList>
    </citation>
    <scope>NUCLEOTIDE SEQUENCE [LARGE SCALE GENOMIC DNA]</scope>
    <source>
        <strain evidence="8 9">DSM 13796</strain>
    </source>
</reference>
<organism evidence="8 9">
    <name type="scientific">Priestia endophytica DSM 13796</name>
    <dbReference type="NCBI Taxonomy" id="1121089"/>
    <lineage>
        <taxon>Bacteria</taxon>
        <taxon>Bacillati</taxon>
        <taxon>Bacillota</taxon>
        <taxon>Bacilli</taxon>
        <taxon>Bacillales</taxon>
        <taxon>Bacillaceae</taxon>
        <taxon>Priestia</taxon>
    </lineage>
</organism>
<dbReference type="PANTHER" id="PTHR30177:SF28">
    <property type="entry name" value="CHOLINE TRANSPORT SYSTEM PERMEASE PROTEIN OPUBB"/>
    <property type="match status" value="1"/>
</dbReference>
<keyword evidence="2 6" id="KW-0813">Transport</keyword>
<dbReference type="GeneID" id="93711606"/>
<proteinExistence type="inferred from homology"/>
<evidence type="ECO:0000256" key="5">
    <source>
        <dbReference type="ARBA" id="ARBA00023136"/>
    </source>
</evidence>
<dbReference type="PROSITE" id="PS50928">
    <property type="entry name" value="ABC_TM1"/>
    <property type="match status" value="1"/>
</dbReference>
<gene>
    <name evidence="8" type="ORF">SAMN02745910_02980</name>
</gene>
<feature type="transmembrane region" description="Helical" evidence="6">
    <location>
        <begin position="85"/>
        <end position="102"/>
    </location>
</feature>
<dbReference type="RefSeq" id="WP_061803275.1">
    <property type="nucleotide sequence ID" value="NZ_FOXX01000007.1"/>
</dbReference>
<keyword evidence="5 6" id="KW-0472">Membrane</keyword>
<feature type="transmembrane region" description="Helical" evidence="6">
    <location>
        <begin position="59"/>
        <end position="79"/>
    </location>
</feature>